<evidence type="ECO:0000259" key="1">
    <source>
        <dbReference type="Pfam" id="PF04366"/>
    </source>
</evidence>
<dbReference type="InterPro" id="IPR007461">
    <property type="entry name" value="Ysc84_actin-binding"/>
</dbReference>
<sequence length="184" mass="19021">MTLSRRKLTLGLGAVALVAACGNGVGSRSASMIDARVDSTLTQLYSDYPSTQDLAAKSVGILVMPLITEAGFGFGGAYGEGALRVGGGTVDYYSLAKASGGLQIGAQQYAHVLFFMTEDALSTFRRSPGYAAGANIEYATPERGEKLGAETTTALAPVIAIVFGQSGLRLGATLEGVKYTRIIP</sequence>
<dbReference type="Proteomes" id="UP000220836">
    <property type="component" value="Unassembled WGS sequence"/>
</dbReference>
<keyword evidence="3" id="KW-1185">Reference proteome</keyword>
<dbReference type="OrthoDB" id="7847492at2"/>
<name>A0A238K8D9_9RHOB</name>
<dbReference type="AlphaFoldDB" id="A0A238K8D9"/>
<accession>A0A238K8D9</accession>
<proteinExistence type="predicted"/>
<dbReference type="Pfam" id="PF04366">
    <property type="entry name" value="Ysc84"/>
    <property type="match status" value="1"/>
</dbReference>
<dbReference type="RefSeq" id="WP_097804154.1">
    <property type="nucleotide sequence ID" value="NZ_FXYH01000004.1"/>
</dbReference>
<protein>
    <recommendedName>
        <fullName evidence="1">Ysc84 actin-binding domain-containing protein</fullName>
    </recommendedName>
</protein>
<evidence type="ECO:0000313" key="3">
    <source>
        <dbReference type="Proteomes" id="UP000220836"/>
    </source>
</evidence>
<evidence type="ECO:0000313" key="2">
    <source>
        <dbReference type="EMBL" id="SMX38714.1"/>
    </source>
</evidence>
<gene>
    <name evidence="2" type="ORF">PEV8663_01504</name>
</gene>
<dbReference type="EMBL" id="FXYH01000004">
    <property type="protein sequence ID" value="SMX38714.1"/>
    <property type="molecule type" value="Genomic_DNA"/>
</dbReference>
<feature type="domain" description="Ysc84 actin-binding" evidence="1">
    <location>
        <begin position="97"/>
        <end position="179"/>
    </location>
</feature>
<dbReference type="PROSITE" id="PS51257">
    <property type="entry name" value="PROKAR_LIPOPROTEIN"/>
    <property type="match status" value="1"/>
</dbReference>
<organism evidence="2 3">
    <name type="scientific">Pelagimonas varians</name>
    <dbReference type="NCBI Taxonomy" id="696760"/>
    <lineage>
        <taxon>Bacteria</taxon>
        <taxon>Pseudomonadati</taxon>
        <taxon>Pseudomonadota</taxon>
        <taxon>Alphaproteobacteria</taxon>
        <taxon>Rhodobacterales</taxon>
        <taxon>Roseobacteraceae</taxon>
        <taxon>Pelagimonas</taxon>
    </lineage>
</organism>
<reference evidence="2 3" key="1">
    <citation type="submission" date="2017-05" db="EMBL/GenBank/DDBJ databases">
        <authorList>
            <person name="Song R."/>
            <person name="Chenine A.L."/>
            <person name="Ruprecht R.M."/>
        </authorList>
    </citation>
    <scope>NUCLEOTIDE SEQUENCE [LARGE SCALE GENOMIC DNA]</scope>
    <source>
        <strain evidence="2 3">CECT 8663</strain>
    </source>
</reference>